<dbReference type="Pfam" id="PF18135">
    <property type="entry name" value="Type_ISP_C"/>
    <property type="match status" value="1"/>
</dbReference>
<dbReference type="EMBL" id="JAINVZ010000003">
    <property type="protein sequence ID" value="MBY8884601.1"/>
    <property type="molecule type" value="Genomic_DNA"/>
</dbReference>
<feature type="domain" description="Type ISP restriction-modification enzyme LLaBIII C-terminal specificity" evidence="2">
    <location>
        <begin position="18"/>
        <end position="317"/>
    </location>
</feature>
<proteinExistence type="predicted"/>
<dbReference type="InterPro" id="IPR041635">
    <property type="entry name" value="Type_ISP_LLaBIII_C"/>
</dbReference>
<evidence type="ECO:0000313" key="4">
    <source>
        <dbReference type="Proteomes" id="UP001198565"/>
    </source>
</evidence>
<comment type="caution">
    <text evidence="3">The sequence shown here is derived from an EMBL/GenBank/DDBJ whole genome shotgun (WGS) entry which is preliminary data.</text>
</comment>
<keyword evidence="3" id="KW-0808">Transferase</keyword>
<evidence type="ECO:0000313" key="3">
    <source>
        <dbReference type="EMBL" id="MBY8884601.1"/>
    </source>
</evidence>
<evidence type="ECO:0000259" key="2">
    <source>
        <dbReference type="Pfam" id="PF18135"/>
    </source>
</evidence>
<dbReference type="RefSeq" id="WP_222975126.1">
    <property type="nucleotide sequence ID" value="NZ_JAINVZ010000003.1"/>
</dbReference>
<keyword evidence="3" id="KW-0489">Methyltransferase</keyword>
<sequence>MRPVSDEAVSDEAVALAELMPWSSAPVRPGREWVTAPDPRSLTARWDALLRAGGGPERAALFGETRSRTLRSRVPQLPGQTAPTVPLARAEEACPPPVPVLFGPYDQRWLIPDHRVLDAARPEVWRVADGEQLFVVEAADPDTADEQVAVTGLLPLTRGGRIRPLHRRPGGVEPNLAPGLLPLLADRFGRVVDARGLTAWTAAATTTGPRGDLVVPLPGNPELWDEGVELGREALRLRPGLPGGGERPKLPGGRRPYVRAPIPARPVALRYEAEDEALLLLGDDGSEGRIAPVARAVWEFRAGGAGVLESWFAGRAAGAGGSGASEGLAAIGPAGWSRRGTSALLELITVLTLAADLRPRRRAFAERLRQDAHLIGTRALTRAGVLPVPSAARRPASVLDHHEEGPDGQFALV</sequence>
<dbReference type="GO" id="GO:0032259">
    <property type="term" value="P:methylation"/>
    <property type="evidence" value="ECO:0007669"/>
    <property type="project" value="UniProtKB-KW"/>
</dbReference>
<evidence type="ECO:0000256" key="1">
    <source>
        <dbReference type="SAM" id="MobiDB-lite"/>
    </source>
</evidence>
<reference evidence="3 4" key="1">
    <citation type="submission" date="2021-08" db="EMBL/GenBank/DDBJ databases">
        <title>Streptomyces sp. PTM05 isolated from lichen.</title>
        <authorList>
            <person name="Somphong A."/>
            <person name="Phongsopitanun W."/>
            <person name="Tanasupawat S."/>
        </authorList>
    </citation>
    <scope>NUCLEOTIDE SEQUENCE [LARGE SCALE GENOMIC DNA]</scope>
    <source>
        <strain evidence="3 4">Ptm05</strain>
    </source>
</reference>
<protein>
    <submittedName>
        <fullName evidence="3">DNA methyltransferase</fullName>
    </submittedName>
</protein>
<feature type="region of interest" description="Disordered" evidence="1">
    <location>
        <begin position="237"/>
        <end position="257"/>
    </location>
</feature>
<keyword evidence="4" id="KW-1185">Reference proteome</keyword>
<dbReference type="Proteomes" id="UP001198565">
    <property type="component" value="Unassembled WGS sequence"/>
</dbReference>
<name>A0ABS7QN36_9ACTN</name>
<organism evidence="3 4">
    <name type="scientific">Streptantibioticus parmotrematis</name>
    <dbReference type="NCBI Taxonomy" id="2873249"/>
    <lineage>
        <taxon>Bacteria</taxon>
        <taxon>Bacillati</taxon>
        <taxon>Actinomycetota</taxon>
        <taxon>Actinomycetes</taxon>
        <taxon>Kitasatosporales</taxon>
        <taxon>Streptomycetaceae</taxon>
        <taxon>Streptantibioticus</taxon>
    </lineage>
</organism>
<accession>A0ABS7QN36</accession>
<dbReference type="GO" id="GO:0008168">
    <property type="term" value="F:methyltransferase activity"/>
    <property type="evidence" value="ECO:0007669"/>
    <property type="project" value="UniProtKB-KW"/>
</dbReference>
<gene>
    <name evidence="3" type="ORF">K7472_07050</name>
</gene>